<evidence type="ECO:0000256" key="5">
    <source>
        <dbReference type="ARBA" id="ARBA00023128"/>
    </source>
</evidence>
<dbReference type="PANTHER" id="PTHR33618">
    <property type="entry name" value="39S RIBOSOMAL PROTEIN L53, MITOCHONDRIAL"/>
    <property type="match status" value="1"/>
</dbReference>
<dbReference type="InterPro" id="IPR019716">
    <property type="entry name" value="Ribosomal_mL53"/>
</dbReference>
<keyword evidence="10" id="KW-1185">Reference proteome</keyword>
<dbReference type="PANTHER" id="PTHR33618:SF1">
    <property type="entry name" value="LARGE RIBOSOMAL SUBUNIT PROTEIN ML53"/>
    <property type="match status" value="1"/>
</dbReference>
<evidence type="ECO:0000256" key="6">
    <source>
        <dbReference type="ARBA" id="ARBA00023274"/>
    </source>
</evidence>
<reference evidence="9" key="1">
    <citation type="thesis" date="2020" institute="ProQuest LLC" country="789 East Eisenhower Parkway, Ann Arbor, MI, USA">
        <title>Comparative Genomics and Chromosome Evolution.</title>
        <authorList>
            <person name="Mudd A.B."/>
        </authorList>
    </citation>
    <scope>NUCLEOTIDE SEQUENCE</scope>
    <source>
        <strain evidence="9">1538</strain>
        <tissue evidence="9">Blood</tissue>
    </source>
</reference>
<dbReference type="Proteomes" id="UP001181693">
    <property type="component" value="Unassembled WGS sequence"/>
</dbReference>
<dbReference type="Gene3D" id="3.40.30.10">
    <property type="entry name" value="Glutaredoxin"/>
    <property type="match status" value="1"/>
</dbReference>
<accession>A0AAV3ABC1</accession>
<name>A0AAV3ABC1_PYXAD</name>
<comment type="subcellular location">
    <subcellularLocation>
        <location evidence="1">Mitochondrion</location>
    </subcellularLocation>
</comment>
<proteinExistence type="inferred from homology"/>
<evidence type="ECO:0000313" key="9">
    <source>
        <dbReference type="EMBL" id="DBA24178.1"/>
    </source>
</evidence>
<evidence type="ECO:0000313" key="10">
    <source>
        <dbReference type="Proteomes" id="UP001181693"/>
    </source>
</evidence>
<dbReference type="InterPro" id="IPR052473">
    <property type="entry name" value="mtLSU_mL53"/>
</dbReference>
<keyword evidence="6" id="KW-0687">Ribonucleoprotein</keyword>
<dbReference type="EMBL" id="DYDO01000005">
    <property type="protein sequence ID" value="DBA24178.1"/>
    <property type="molecule type" value="Genomic_DNA"/>
</dbReference>
<keyword evidence="3" id="KW-0809">Transit peptide</keyword>
<evidence type="ECO:0000256" key="4">
    <source>
        <dbReference type="ARBA" id="ARBA00022980"/>
    </source>
</evidence>
<protein>
    <recommendedName>
        <fullName evidence="7">Large ribosomal subunit protein mL53</fullName>
    </recommendedName>
    <alternativeName>
        <fullName evidence="8">39S ribosomal protein L53, mitochondrial</fullName>
    </alternativeName>
</protein>
<comment type="similarity">
    <text evidence="2">Belongs to the mitochondrion-specific ribosomal protein mL53 family.</text>
</comment>
<evidence type="ECO:0000256" key="2">
    <source>
        <dbReference type="ARBA" id="ARBA00005557"/>
    </source>
</evidence>
<evidence type="ECO:0000256" key="8">
    <source>
        <dbReference type="ARBA" id="ARBA00042721"/>
    </source>
</evidence>
<evidence type="ECO:0000256" key="1">
    <source>
        <dbReference type="ARBA" id="ARBA00004173"/>
    </source>
</evidence>
<dbReference type="AlphaFoldDB" id="A0AAV3ABC1"/>
<dbReference type="GO" id="GO:0005762">
    <property type="term" value="C:mitochondrial large ribosomal subunit"/>
    <property type="evidence" value="ECO:0007669"/>
    <property type="project" value="TreeGrafter"/>
</dbReference>
<evidence type="ECO:0000256" key="3">
    <source>
        <dbReference type="ARBA" id="ARBA00022946"/>
    </source>
</evidence>
<evidence type="ECO:0000256" key="7">
    <source>
        <dbReference type="ARBA" id="ARBA00035180"/>
    </source>
</evidence>
<sequence>MAAAKGAGLVLKSVKSIAVRMCPFEANVKSTREFLEIINSSKIRSTNSNCEISVDVRHDKSEPLVDIQFVDGERLVIKSANVTSKEMMLKLGSLCTAKDNQPKATAKK</sequence>
<keyword evidence="5" id="KW-0496">Mitochondrion</keyword>
<organism evidence="9 10">
    <name type="scientific">Pyxicephalus adspersus</name>
    <name type="common">African bullfrog</name>
    <dbReference type="NCBI Taxonomy" id="30357"/>
    <lineage>
        <taxon>Eukaryota</taxon>
        <taxon>Metazoa</taxon>
        <taxon>Chordata</taxon>
        <taxon>Craniata</taxon>
        <taxon>Vertebrata</taxon>
        <taxon>Euteleostomi</taxon>
        <taxon>Amphibia</taxon>
        <taxon>Batrachia</taxon>
        <taxon>Anura</taxon>
        <taxon>Neobatrachia</taxon>
        <taxon>Ranoidea</taxon>
        <taxon>Pyxicephalidae</taxon>
        <taxon>Pyxicephalinae</taxon>
        <taxon>Pyxicephalus</taxon>
    </lineage>
</organism>
<gene>
    <name evidence="9" type="ORF">GDO54_011871</name>
</gene>
<keyword evidence="4" id="KW-0689">Ribosomal protein</keyword>
<dbReference type="Pfam" id="PF10780">
    <property type="entry name" value="MRP_L53"/>
    <property type="match status" value="1"/>
</dbReference>
<comment type="caution">
    <text evidence="9">The sequence shown here is derived from an EMBL/GenBank/DDBJ whole genome shotgun (WGS) entry which is preliminary data.</text>
</comment>